<organism evidence="5 6">
    <name type="scientific">Dreissena polymorpha</name>
    <name type="common">Zebra mussel</name>
    <name type="synonym">Mytilus polymorpha</name>
    <dbReference type="NCBI Taxonomy" id="45954"/>
    <lineage>
        <taxon>Eukaryota</taxon>
        <taxon>Metazoa</taxon>
        <taxon>Spiralia</taxon>
        <taxon>Lophotrochozoa</taxon>
        <taxon>Mollusca</taxon>
        <taxon>Bivalvia</taxon>
        <taxon>Autobranchia</taxon>
        <taxon>Heteroconchia</taxon>
        <taxon>Euheterodonta</taxon>
        <taxon>Imparidentia</taxon>
        <taxon>Neoheterodontei</taxon>
        <taxon>Myida</taxon>
        <taxon>Dreissenoidea</taxon>
        <taxon>Dreissenidae</taxon>
        <taxon>Dreissena</taxon>
    </lineage>
</organism>
<dbReference type="Proteomes" id="UP000828390">
    <property type="component" value="Unassembled WGS sequence"/>
</dbReference>
<dbReference type="InterPro" id="IPR000372">
    <property type="entry name" value="LRRNT"/>
</dbReference>
<evidence type="ECO:0000259" key="4">
    <source>
        <dbReference type="SMART" id="SM00013"/>
    </source>
</evidence>
<dbReference type="SMART" id="SM00013">
    <property type="entry name" value="LRRNT"/>
    <property type="match status" value="1"/>
</dbReference>
<evidence type="ECO:0000256" key="2">
    <source>
        <dbReference type="ARBA" id="ARBA00022729"/>
    </source>
</evidence>
<evidence type="ECO:0000313" key="5">
    <source>
        <dbReference type="EMBL" id="KAH3691656.1"/>
    </source>
</evidence>
<protein>
    <recommendedName>
        <fullName evidence="4">LRRNT domain-containing protein</fullName>
    </recommendedName>
</protein>
<gene>
    <name evidence="5" type="ORF">DPMN_191693</name>
</gene>
<keyword evidence="1" id="KW-0433">Leucine-rich repeat</keyword>
<reference evidence="5" key="1">
    <citation type="journal article" date="2019" name="bioRxiv">
        <title>The Genome of the Zebra Mussel, Dreissena polymorpha: A Resource for Invasive Species Research.</title>
        <authorList>
            <person name="McCartney M.A."/>
            <person name="Auch B."/>
            <person name="Kono T."/>
            <person name="Mallez S."/>
            <person name="Zhang Y."/>
            <person name="Obille A."/>
            <person name="Becker A."/>
            <person name="Abrahante J.E."/>
            <person name="Garbe J."/>
            <person name="Badalamenti J.P."/>
            <person name="Herman A."/>
            <person name="Mangelson H."/>
            <person name="Liachko I."/>
            <person name="Sullivan S."/>
            <person name="Sone E.D."/>
            <person name="Koren S."/>
            <person name="Silverstein K.A.T."/>
            <person name="Beckman K.B."/>
            <person name="Gohl D.M."/>
        </authorList>
    </citation>
    <scope>NUCLEOTIDE SEQUENCE</scope>
    <source>
        <strain evidence="5">Duluth1</strain>
        <tissue evidence="5">Whole animal</tissue>
    </source>
</reference>
<evidence type="ECO:0000256" key="1">
    <source>
        <dbReference type="ARBA" id="ARBA00022614"/>
    </source>
</evidence>
<sequence length="58" mass="6409">MIFTYLSCMFAMILSLWTDISRGQCPEKCRCNGLTVECSGELLSTIPLSVSNATVLEM</sequence>
<evidence type="ECO:0000256" key="3">
    <source>
        <dbReference type="SAM" id="SignalP"/>
    </source>
</evidence>
<dbReference type="AlphaFoldDB" id="A0A9D3Y291"/>
<feature type="signal peptide" evidence="3">
    <location>
        <begin position="1"/>
        <end position="23"/>
    </location>
</feature>
<proteinExistence type="predicted"/>
<keyword evidence="2 3" id="KW-0732">Signal</keyword>
<feature type="chain" id="PRO_5039543072" description="LRRNT domain-containing protein" evidence="3">
    <location>
        <begin position="24"/>
        <end position="58"/>
    </location>
</feature>
<evidence type="ECO:0000313" key="6">
    <source>
        <dbReference type="Proteomes" id="UP000828390"/>
    </source>
</evidence>
<comment type="caution">
    <text evidence="5">The sequence shown here is derived from an EMBL/GenBank/DDBJ whole genome shotgun (WGS) entry which is preliminary data.</text>
</comment>
<dbReference type="EMBL" id="JAIWYP010000032">
    <property type="protein sequence ID" value="KAH3691656.1"/>
    <property type="molecule type" value="Genomic_DNA"/>
</dbReference>
<reference evidence="5" key="2">
    <citation type="submission" date="2020-11" db="EMBL/GenBank/DDBJ databases">
        <authorList>
            <person name="McCartney M.A."/>
            <person name="Auch B."/>
            <person name="Kono T."/>
            <person name="Mallez S."/>
            <person name="Becker A."/>
            <person name="Gohl D.M."/>
            <person name="Silverstein K.A.T."/>
            <person name="Koren S."/>
            <person name="Bechman K.B."/>
            <person name="Herman A."/>
            <person name="Abrahante J.E."/>
            <person name="Garbe J."/>
        </authorList>
    </citation>
    <scope>NUCLEOTIDE SEQUENCE</scope>
    <source>
        <strain evidence="5">Duluth1</strain>
        <tissue evidence="5">Whole animal</tissue>
    </source>
</reference>
<feature type="domain" description="LRRNT" evidence="4">
    <location>
        <begin position="24"/>
        <end position="56"/>
    </location>
</feature>
<name>A0A9D3Y291_DREPO</name>
<keyword evidence="6" id="KW-1185">Reference proteome</keyword>
<accession>A0A9D3Y291</accession>